<dbReference type="GO" id="GO:0006353">
    <property type="term" value="P:DNA-templated transcription termination"/>
    <property type="evidence" value="ECO:0007669"/>
    <property type="project" value="UniProtKB-KW"/>
</dbReference>
<proteinExistence type="inferred from homology"/>
<dbReference type="PANTHER" id="PTHR13068:SF130">
    <property type="entry name" value="TRANSCRIPTION TERMINATION FACTOR MTERF6, CHLOROPLASTIC_MITOCHONDRIAL-LIKE"/>
    <property type="match status" value="1"/>
</dbReference>
<evidence type="ECO:0000313" key="5">
    <source>
        <dbReference type="Proteomes" id="UP001634393"/>
    </source>
</evidence>
<protein>
    <submittedName>
        <fullName evidence="4">Uncharacterized protein</fullName>
    </submittedName>
</protein>
<keyword evidence="2" id="KW-0804">Transcription</keyword>
<keyword evidence="2" id="KW-0805">Transcription regulation</keyword>
<dbReference type="Proteomes" id="UP001634393">
    <property type="component" value="Unassembled WGS sequence"/>
</dbReference>
<keyword evidence="5" id="KW-1185">Reference proteome</keyword>
<evidence type="ECO:0000256" key="1">
    <source>
        <dbReference type="ARBA" id="ARBA00007692"/>
    </source>
</evidence>
<dbReference type="Pfam" id="PF02536">
    <property type="entry name" value="mTERF"/>
    <property type="match status" value="1"/>
</dbReference>
<dbReference type="PANTHER" id="PTHR13068">
    <property type="entry name" value="CGI-12 PROTEIN-RELATED"/>
    <property type="match status" value="1"/>
</dbReference>
<gene>
    <name evidence="4" type="ORF">ACJIZ3_008769</name>
</gene>
<comment type="similarity">
    <text evidence="1">Belongs to the mTERF family.</text>
</comment>
<name>A0ABD3TCU1_9LAMI</name>
<dbReference type="AlphaFoldDB" id="A0ABD3TCU1"/>
<dbReference type="Gene3D" id="1.25.70.10">
    <property type="entry name" value="Transcription termination factor 3, mitochondrial"/>
    <property type="match status" value="1"/>
</dbReference>
<keyword evidence="3" id="KW-0809">Transit peptide</keyword>
<dbReference type="InterPro" id="IPR003690">
    <property type="entry name" value="MTERF"/>
</dbReference>
<keyword evidence="2" id="KW-0806">Transcription termination</keyword>
<dbReference type="EMBL" id="JBJXBP010000004">
    <property type="protein sequence ID" value="KAL3834033.1"/>
    <property type="molecule type" value="Genomic_DNA"/>
</dbReference>
<accession>A0ABD3TCU1</accession>
<organism evidence="4 5">
    <name type="scientific">Penstemon smallii</name>
    <dbReference type="NCBI Taxonomy" id="265156"/>
    <lineage>
        <taxon>Eukaryota</taxon>
        <taxon>Viridiplantae</taxon>
        <taxon>Streptophyta</taxon>
        <taxon>Embryophyta</taxon>
        <taxon>Tracheophyta</taxon>
        <taxon>Spermatophyta</taxon>
        <taxon>Magnoliopsida</taxon>
        <taxon>eudicotyledons</taxon>
        <taxon>Gunneridae</taxon>
        <taxon>Pentapetalae</taxon>
        <taxon>asterids</taxon>
        <taxon>lamiids</taxon>
        <taxon>Lamiales</taxon>
        <taxon>Plantaginaceae</taxon>
        <taxon>Cheloneae</taxon>
        <taxon>Penstemon</taxon>
    </lineage>
</organism>
<dbReference type="InterPro" id="IPR038538">
    <property type="entry name" value="MTERF_sf"/>
</dbReference>
<evidence type="ECO:0000256" key="2">
    <source>
        <dbReference type="ARBA" id="ARBA00022472"/>
    </source>
</evidence>
<comment type="caution">
    <text evidence="4">The sequence shown here is derived from an EMBL/GenBank/DDBJ whole genome shotgun (WGS) entry which is preliminary data.</text>
</comment>
<sequence length="214" mass="24489">MAFPNPNWRESLNLGLGFSLLILRRALSLKLRFSKIWDFLNEVAMIISNDPTILSSSIDNRIIPSLSLLKGLFDSNVEVAKVLKGSRRFLSMDLENVLLNTLRDLGFSEVDILKVFRNAPLGLGVSVEKMKKVKDKRYKPRLQVLVDLEKRNLIMKWPHLSTLYSVRDEKFFEKFVALYLDDEVGETFIAKNSVHGKGEPKIARKYVKKLCGSC</sequence>
<reference evidence="4 5" key="1">
    <citation type="submission" date="2024-12" db="EMBL/GenBank/DDBJ databases">
        <title>The unique morphological basis and parallel evolutionary history of personate flowers in Penstemon.</title>
        <authorList>
            <person name="Depatie T.H."/>
            <person name="Wessinger C.A."/>
        </authorList>
    </citation>
    <scope>NUCLEOTIDE SEQUENCE [LARGE SCALE GENOMIC DNA]</scope>
    <source>
        <strain evidence="4">WTNN_2</strain>
        <tissue evidence="4">Leaf</tissue>
    </source>
</reference>
<evidence type="ECO:0000256" key="3">
    <source>
        <dbReference type="ARBA" id="ARBA00022946"/>
    </source>
</evidence>
<evidence type="ECO:0000313" key="4">
    <source>
        <dbReference type="EMBL" id="KAL3834033.1"/>
    </source>
</evidence>